<sequence>MTDAHNQPSSFLYLHPSESPATSLVSPLLDLTNYHAWSKFMVTALSAKNKSQLIDGTATEPPRGDPSHNAWKRCNNMVVSWLVHSVSPNIRHSILWMDYAQAIWKDLRSRFFQGDLLRISELQRDASSLKQGTSTVSEFYTKLRIIWDELENFRPDPICTCAIQCSCKIISTITHRKHEDRALQFLRGLNEQYGNIQFHVLLLDPLPSISKIFSYVLQQERQLMSNHFLHNLEPKTVNATTSTVVCSFCGKHGQTDFVCFKKNGNLALTVASLATQLMSATGNMATHPVTNFTPEPSTGNSQPTPDPEVRLTQQQYQALMALINYATLLINIMPTPLLNNETPHDKLYHTAFDITKLRVFGCLYYTNTLKSHRKKLDPRATAGVFLGLHPTTKGFITYSLTTHDIQISRKVIFCEDEFLDMTYNTSSISTLPLLLHSNHILHDHDQSPPPVSQNSSSLTNEEHLDSTTIPTSSHDPTHYKEVVQHAHWRNVMQAELTALEQNNTWTLTTLPPHKQTIGCKWVYKTKHKVDGTIDRYKARLVAKGYTQLEGIDYFDAFSQVVKLTTIRLILSLAVVHNWHLRQLDVNNAFLHCDLNEKVYMHPPPGITLSAPNQVGLLHKSLYGLLT</sequence>
<dbReference type="PANTHER" id="PTHR37610:SF55">
    <property type="entry name" value="RETROTRANSPOSON COPIA-LIKE N-TERMINAL DOMAIN-CONTAINING PROTEIN"/>
    <property type="match status" value="1"/>
</dbReference>
<dbReference type="InterPro" id="IPR029472">
    <property type="entry name" value="Copia-like_N"/>
</dbReference>
<dbReference type="Pfam" id="PF25597">
    <property type="entry name" value="SH3_retrovirus"/>
    <property type="match status" value="1"/>
</dbReference>
<evidence type="ECO:0000259" key="4">
    <source>
        <dbReference type="Pfam" id="PF25597"/>
    </source>
</evidence>
<name>A0AAQ3RP28_VIGMU</name>
<evidence type="ECO:0000256" key="1">
    <source>
        <dbReference type="SAM" id="MobiDB-lite"/>
    </source>
</evidence>
<organism evidence="5 6">
    <name type="scientific">Vigna mungo</name>
    <name type="common">Black gram</name>
    <name type="synonym">Phaseolus mungo</name>
    <dbReference type="NCBI Taxonomy" id="3915"/>
    <lineage>
        <taxon>Eukaryota</taxon>
        <taxon>Viridiplantae</taxon>
        <taxon>Streptophyta</taxon>
        <taxon>Embryophyta</taxon>
        <taxon>Tracheophyta</taxon>
        <taxon>Spermatophyta</taxon>
        <taxon>Magnoliopsida</taxon>
        <taxon>eudicotyledons</taxon>
        <taxon>Gunneridae</taxon>
        <taxon>Pentapetalae</taxon>
        <taxon>rosids</taxon>
        <taxon>fabids</taxon>
        <taxon>Fabales</taxon>
        <taxon>Fabaceae</taxon>
        <taxon>Papilionoideae</taxon>
        <taxon>50 kb inversion clade</taxon>
        <taxon>NPAAA clade</taxon>
        <taxon>indigoferoid/millettioid clade</taxon>
        <taxon>Phaseoleae</taxon>
        <taxon>Vigna</taxon>
    </lineage>
</organism>
<keyword evidence="6" id="KW-1185">Reference proteome</keyword>
<feature type="domain" description="Retroviral polymerase SH3-like" evidence="4">
    <location>
        <begin position="362"/>
        <end position="421"/>
    </location>
</feature>
<dbReference type="Proteomes" id="UP001374535">
    <property type="component" value="Chromosome 9"/>
</dbReference>
<feature type="region of interest" description="Disordered" evidence="1">
    <location>
        <begin position="444"/>
        <end position="476"/>
    </location>
</feature>
<dbReference type="InterPro" id="IPR043502">
    <property type="entry name" value="DNA/RNA_pol_sf"/>
</dbReference>
<evidence type="ECO:0000259" key="3">
    <source>
        <dbReference type="Pfam" id="PF14244"/>
    </source>
</evidence>
<dbReference type="Pfam" id="PF07727">
    <property type="entry name" value="RVT_2"/>
    <property type="match status" value="1"/>
</dbReference>
<evidence type="ECO:0008006" key="7">
    <source>
        <dbReference type="Google" id="ProtNLM"/>
    </source>
</evidence>
<feature type="domain" description="Reverse transcriptase Ty1/copia-type" evidence="2">
    <location>
        <begin position="502"/>
        <end position="624"/>
    </location>
</feature>
<reference evidence="5 6" key="1">
    <citation type="journal article" date="2023" name="Life. Sci Alliance">
        <title>Evolutionary insights into 3D genome organization and epigenetic landscape of Vigna mungo.</title>
        <authorList>
            <person name="Junaid A."/>
            <person name="Singh B."/>
            <person name="Bhatia S."/>
        </authorList>
    </citation>
    <scope>NUCLEOTIDE SEQUENCE [LARGE SCALE GENOMIC DNA]</scope>
    <source>
        <strain evidence="5">Urdbean</strain>
    </source>
</reference>
<evidence type="ECO:0000313" key="6">
    <source>
        <dbReference type="Proteomes" id="UP001374535"/>
    </source>
</evidence>
<dbReference type="EMBL" id="CP144692">
    <property type="protein sequence ID" value="WVY98815.1"/>
    <property type="molecule type" value="Genomic_DNA"/>
</dbReference>
<dbReference type="InterPro" id="IPR057670">
    <property type="entry name" value="SH3_retrovirus"/>
</dbReference>
<dbReference type="InterPro" id="IPR013103">
    <property type="entry name" value="RVT_2"/>
</dbReference>
<accession>A0AAQ3RP28</accession>
<dbReference type="AlphaFoldDB" id="A0AAQ3RP28"/>
<protein>
    <recommendedName>
        <fullName evidence="7">Reverse transcriptase Ty1/copia-type domain-containing protein</fullName>
    </recommendedName>
</protein>
<gene>
    <name evidence="5" type="ORF">V8G54_030966</name>
</gene>
<evidence type="ECO:0000259" key="2">
    <source>
        <dbReference type="Pfam" id="PF07727"/>
    </source>
</evidence>
<proteinExistence type="predicted"/>
<dbReference type="Pfam" id="PF14244">
    <property type="entry name" value="Retrotran_gag_3"/>
    <property type="match status" value="1"/>
</dbReference>
<feature type="domain" description="Retrotransposon Copia-like N-terminal" evidence="3">
    <location>
        <begin position="15"/>
        <end position="62"/>
    </location>
</feature>
<evidence type="ECO:0000313" key="5">
    <source>
        <dbReference type="EMBL" id="WVY98815.1"/>
    </source>
</evidence>
<dbReference type="SUPFAM" id="SSF56672">
    <property type="entry name" value="DNA/RNA polymerases"/>
    <property type="match status" value="1"/>
</dbReference>
<dbReference type="PANTHER" id="PTHR37610">
    <property type="entry name" value="CCHC-TYPE DOMAIN-CONTAINING PROTEIN"/>
    <property type="match status" value="1"/>
</dbReference>